<dbReference type="SUPFAM" id="SSF52540">
    <property type="entry name" value="P-loop containing nucleoside triphosphate hydrolases"/>
    <property type="match status" value="1"/>
</dbReference>
<reference evidence="2" key="1">
    <citation type="submission" date="2020-04" db="EMBL/GenBank/DDBJ databases">
        <authorList>
            <person name="Zhang T."/>
        </authorList>
    </citation>
    <scope>NUCLEOTIDE SEQUENCE</scope>
    <source>
        <strain evidence="2">HKST-UBA01</strain>
    </source>
</reference>
<evidence type="ECO:0000313" key="2">
    <source>
        <dbReference type="EMBL" id="MCA9729671.1"/>
    </source>
</evidence>
<dbReference type="Gene3D" id="3.40.50.300">
    <property type="entry name" value="P-loop containing nucleotide triphosphate hydrolases"/>
    <property type="match status" value="1"/>
</dbReference>
<dbReference type="Proteomes" id="UP000697710">
    <property type="component" value="Unassembled WGS sequence"/>
</dbReference>
<proteinExistence type="predicted"/>
<comment type="caution">
    <text evidence="2">The sequence shown here is derived from an EMBL/GenBank/DDBJ whole genome shotgun (WGS) entry which is preliminary data.</text>
</comment>
<dbReference type="InterPro" id="IPR027417">
    <property type="entry name" value="P-loop_NTPase"/>
</dbReference>
<evidence type="ECO:0000313" key="3">
    <source>
        <dbReference type="Proteomes" id="UP000697710"/>
    </source>
</evidence>
<protein>
    <recommendedName>
        <fullName evidence="4">Shikimate kinase</fullName>
    </recommendedName>
</protein>
<gene>
    <name evidence="2" type="ORF">KC729_18460</name>
</gene>
<sequence length="218" mass="24207">ATGMRGGLRFPAGAGSGSSSHLPGDLLTHIRAARYEIVLIGPVRAGKTTVGQLVADRLSLPTCSMDDVCQRYYKEVEESTRLECEKIKQEVKGSDVVRAFAAMAPLIAHAVERLFSDYRDCVFDMGAGHTVLEGEYMARIARVLDPFPNVILLTPSPSKYESVVILQERLSWPFQRELNETFVRHSANYDLAKRIIYTKGLTPGETCDEVVRKCLRSV</sequence>
<reference evidence="2" key="2">
    <citation type="journal article" date="2021" name="Microbiome">
        <title>Successional dynamics and alternative stable states in a saline activated sludge microbial community over 9 years.</title>
        <authorList>
            <person name="Wang Y."/>
            <person name="Ye J."/>
            <person name="Ju F."/>
            <person name="Liu L."/>
            <person name="Boyd J.A."/>
            <person name="Deng Y."/>
            <person name="Parks D.H."/>
            <person name="Jiang X."/>
            <person name="Yin X."/>
            <person name="Woodcroft B.J."/>
            <person name="Tyson G.W."/>
            <person name="Hugenholtz P."/>
            <person name="Polz M.F."/>
            <person name="Zhang T."/>
        </authorList>
    </citation>
    <scope>NUCLEOTIDE SEQUENCE</scope>
    <source>
        <strain evidence="2">HKST-UBA01</strain>
    </source>
</reference>
<feature type="non-terminal residue" evidence="2">
    <location>
        <position position="1"/>
    </location>
</feature>
<name>A0A956RQE1_UNCEI</name>
<dbReference type="EMBL" id="JAGQHR010000793">
    <property type="protein sequence ID" value="MCA9729671.1"/>
    <property type="molecule type" value="Genomic_DNA"/>
</dbReference>
<feature type="region of interest" description="Disordered" evidence="1">
    <location>
        <begin position="1"/>
        <end position="21"/>
    </location>
</feature>
<dbReference type="AlphaFoldDB" id="A0A956RQE1"/>
<evidence type="ECO:0008006" key="4">
    <source>
        <dbReference type="Google" id="ProtNLM"/>
    </source>
</evidence>
<evidence type="ECO:0000256" key="1">
    <source>
        <dbReference type="SAM" id="MobiDB-lite"/>
    </source>
</evidence>
<accession>A0A956RQE1</accession>
<organism evidence="2 3">
    <name type="scientific">Eiseniibacteriota bacterium</name>
    <dbReference type="NCBI Taxonomy" id="2212470"/>
    <lineage>
        <taxon>Bacteria</taxon>
        <taxon>Candidatus Eiseniibacteriota</taxon>
    </lineage>
</organism>